<sequence length="102" mass="12448">MKQRISAVYPDARDFPRFFHKNTYHSFPPYVETVEKLLISFIYHTFHVYTMMEKHLLISIVFHFSTKYRIPHFLFPHFFHMESCGKWRNSFIYPVLSMFSCG</sequence>
<name>A0A099IB29_CLOIN</name>
<reference evidence="1 2" key="1">
    <citation type="submission" date="2014-08" db="EMBL/GenBank/DDBJ databases">
        <title>Clostridium innocuum, an unnegligible vancomycin-resistant pathogen causing extra-intestinal infections.</title>
        <authorList>
            <person name="Feng Y."/>
            <person name="Chiu C.-H."/>
        </authorList>
    </citation>
    <scope>NUCLEOTIDE SEQUENCE [LARGE SCALE GENOMIC DNA]</scope>
    <source>
        <strain evidence="1 2">AN88</strain>
    </source>
</reference>
<dbReference type="EMBL" id="JQIF01000017">
    <property type="protein sequence ID" value="KGJ54362.1"/>
    <property type="molecule type" value="Genomic_DNA"/>
</dbReference>
<dbReference type="AlphaFoldDB" id="A0A099IB29"/>
<organism evidence="1 2">
    <name type="scientific">Clostridium innocuum</name>
    <dbReference type="NCBI Taxonomy" id="1522"/>
    <lineage>
        <taxon>Bacteria</taxon>
        <taxon>Bacillati</taxon>
        <taxon>Bacillota</taxon>
        <taxon>Clostridia</taxon>
        <taxon>Eubacteriales</taxon>
        <taxon>Clostridiaceae</taxon>
        <taxon>Clostridium</taxon>
    </lineage>
</organism>
<dbReference type="Proteomes" id="UP000030008">
    <property type="component" value="Unassembled WGS sequence"/>
</dbReference>
<comment type="caution">
    <text evidence="1">The sequence shown here is derived from an EMBL/GenBank/DDBJ whole genome shotgun (WGS) entry which is preliminary data.</text>
</comment>
<accession>A0A099IB29</accession>
<proteinExistence type="predicted"/>
<protein>
    <submittedName>
        <fullName evidence="1">Uncharacterized protein</fullName>
    </submittedName>
</protein>
<evidence type="ECO:0000313" key="1">
    <source>
        <dbReference type="EMBL" id="KGJ54362.1"/>
    </source>
</evidence>
<gene>
    <name evidence="1" type="ORF">CIAN88_04275</name>
</gene>
<evidence type="ECO:0000313" key="2">
    <source>
        <dbReference type="Proteomes" id="UP000030008"/>
    </source>
</evidence>